<dbReference type="Pfam" id="PF13398">
    <property type="entry name" value="Peptidase_M50B"/>
    <property type="match status" value="1"/>
</dbReference>
<dbReference type="EMBL" id="VSSQ01024887">
    <property type="protein sequence ID" value="MPM72675.1"/>
    <property type="molecule type" value="Genomic_DNA"/>
</dbReference>
<dbReference type="GO" id="GO:0006508">
    <property type="term" value="P:proteolysis"/>
    <property type="evidence" value="ECO:0007669"/>
    <property type="project" value="UniProtKB-KW"/>
</dbReference>
<dbReference type="PANTHER" id="PTHR39188:SF3">
    <property type="entry name" value="STAGE IV SPORULATION PROTEIN FB"/>
    <property type="match status" value="1"/>
</dbReference>
<name>A0A645C542_9ZZZZ</name>
<evidence type="ECO:0000256" key="2">
    <source>
        <dbReference type="ARBA" id="ARBA00007931"/>
    </source>
</evidence>
<proteinExistence type="inferred from homology"/>
<evidence type="ECO:0000256" key="1">
    <source>
        <dbReference type="ARBA" id="ARBA00001947"/>
    </source>
</evidence>
<comment type="similarity">
    <text evidence="2">Belongs to the peptidase M50B family.</text>
</comment>
<keyword evidence="5" id="KW-0862">Zinc</keyword>
<evidence type="ECO:0000256" key="4">
    <source>
        <dbReference type="ARBA" id="ARBA00022801"/>
    </source>
</evidence>
<keyword evidence="4" id="KW-0378">Hydrolase</keyword>
<feature type="transmembrane region" description="Helical" evidence="7">
    <location>
        <begin position="155"/>
        <end position="174"/>
    </location>
</feature>
<keyword evidence="6" id="KW-0482">Metalloprotease</keyword>
<evidence type="ECO:0000256" key="5">
    <source>
        <dbReference type="ARBA" id="ARBA00022833"/>
    </source>
</evidence>
<feature type="transmembrane region" description="Helical" evidence="7">
    <location>
        <begin position="180"/>
        <end position="197"/>
    </location>
</feature>
<feature type="transmembrane region" description="Helical" evidence="7">
    <location>
        <begin position="32"/>
        <end position="53"/>
    </location>
</feature>
<dbReference type="AlphaFoldDB" id="A0A645C542"/>
<feature type="transmembrane region" description="Helical" evidence="7">
    <location>
        <begin position="111"/>
        <end position="128"/>
    </location>
</feature>
<accession>A0A645C542</accession>
<organism evidence="8">
    <name type="scientific">bioreactor metagenome</name>
    <dbReference type="NCBI Taxonomy" id="1076179"/>
    <lineage>
        <taxon>unclassified sequences</taxon>
        <taxon>metagenomes</taxon>
        <taxon>ecological metagenomes</taxon>
    </lineage>
</organism>
<reference evidence="8" key="1">
    <citation type="submission" date="2019-08" db="EMBL/GenBank/DDBJ databases">
        <authorList>
            <person name="Kucharzyk K."/>
            <person name="Murdoch R.W."/>
            <person name="Higgins S."/>
            <person name="Loffler F."/>
        </authorList>
    </citation>
    <scope>NUCLEOTIDE SEQUENCE</scope>
</reference>
<evidence type="ECO:0008006" key="9">
    <source>
        <dbReference type="Google" id="ProtNLM"/>
    </source>
</evidence>
<evidence type="ECO:0000256" key="6">
    <source>
        <dbReference type="ARBA" id="ARBA00023049"/>
    </source>
</evidence>
<evidence type="ECO:0000256" key="3">
    <source>
        <dbReference type="ARBA" id="ARBA00022670"/>
    </source>
</evidence>
<evidence type="ECO:0000256" key="7">
    <source>
        <dbReference type="SAM" id="Phobius"/>
    </source>
</evidence>
<sequence>MTAEFKNVKISLNFFFAVVITLMLIYDKSNLIVLNLCAVIMHETGHLLCMLLMGEKPKEIKFTPFGLCIERAPVSRLSYNQEIWVAFAGPLINILLFAVFLMIYLFSGNEAIVICSVINIVIALFNLLPCEPLDGSKMLQNYLLKRHDEREVKKLLKYVSAIAIFPVAVAGFVILVRSGYNISLLLVSIYLIAFLIFKK</sequence>
<comment type="cofactor">
    <cofactor evidence="1">
        <name>Zn(2+)</name>
        <dbReference type="ChEBI" id="CHEBI:29105"/>
    </cofactor>
</comment>
<evidence type="ECO:0000313" key="8">
    <source>
        <dbReference type="EMBL" id="MPM72675.1"/>
    </source>
</evidence>
<dbReference type="PANTHER" id="PTHR39188">
    <property type="entry name" value="MEMBRANE-ASSOCIATED ZINC METALLOPROTEASE M50B"/>
    <property type="match status" value="1"/>
</dbReference>
<gene>
    <name evidence="8" type="ORF">SDC9_119651</name>
</gene>
<keyword evidence="7" id="KW-1133">Transmembrane helix</keyword>
<comment type="caution">
    <text evidence="8">The sequence shown here is derived from an EMBL/GenBank/DDBJ whole genome shotgun (WGS) entry which is preliminary data.</text>
</comment>
<keyword evidence="7" id="KW-0472">Membrane</keyword>
<dbReference type="InterPro" id="IPR049500">
    <property type="entry name" value="Peptidase_M50B-like"/>
</dbReference>
<feature type="transmembrane region" description="Helical" evidence="7">
    <location>
        <begin position="7"/>
        <end position="26"/>
    </location>
</feature>
<dbReference type="GO" id="GO:0008237">
    <property type="term" value="F:metallopeptidase activity"/>
    <property type="evidence" value="ECO:0007669"/>
    <property type="project" value="UniProtKB-KW"/>
</dbReference>
<feature type="transmembrane region" description="Helical" evidence="7">
    <location>
        <begin position="83"/>
        <end position="105"/>
    </location>
</feature>
<keyword evidence="3" id="KW-0645">Protease</keyword>
<keyword evidence="7" id="KW-0812">Transmembrane</keyword>
<protein>
    <recommendedName>
        <fullName evidence="9">Peptidase M50 domain-containing protein</fullName>
    </recommendedName>
</protein>